<dbReference type="PROSITE" id="PS51339">
    <property type="entry name" value="PPASE_MYOTUBULARIN"/>
    <property type="match status" value="1"/>
</dbReference>
<sequence length="679" mass="77262">MSSYKRNKPPGGFKTYVDFVEFEERPIDVPEEIVEVKAEPELLPGEIVIAEANNVLKFAPLKTNKTGISGTLFITNFKVSFVTSLPVDTKEAELHERSLQNHFLNVHDVCLSEVDSVNQFSEGSTKKKRLFYNAPLPPRLSGLQLVLKNLRIINFSFKFTPAGEDLRVTQALLHHAFPPTIDHLFLSCGHPPPSPGIPDFCVAQDWERELHRTRCPNWRVSKHNEFFNLCSSLPAVVVVPRDLLDAQLDEAAQHFQGTRPPVWCWGSLAGAALVRMAQISPSITDKQQENRMMGLVHRCHPKKLQPTILDLDQMLPSLKDIQISYMKLRELHTPDDPVQFWEQDRHYYSRWESSRWLSHVSKCLEVAKSAATAILLHNSSVILQESEGRDLGAVISSLVQLLLDPHVRTIRGFHCLVQKEWVALGHPFSTRLGHTRNQIEEQSPLWLLFLDCVYQVSLQHHASLEFTSEYLVALWHAAFCSLHSSFMFNSISAKYTATAVLQRENPHQPIYLRPVWSWWAESQSLLVSEQNGTSENCLGKKHSREAFLNVHYIQSLLESLSATGALRRIRDPLSSAYHTWHRIKFLFESSGTLPFDSSCPVASLQLDTPLRIDVSLSSLKPWKDCFCAWLTEPATLTLNESESLLKRSPPNSQHWKHLYQIYNTLKGHLSDSLTNGTLK</sequence>
<gene>
    <name evidence="3" type="ORF">OTU49_011208</name>
</gene>
<dbReference type="Gene3D" id="2.30.29.30">
    <property type="entry name" value="Pleckstrin-homology domain (PH domain)/Phosphotyrosine-binding domain (PTB)"/>
    <property type="match status" value="1"/>
</dbReference>
<dbReference type="InterPro" id="IPR010569">
    <property type="entry name" value="Myotubularin-like_Pase_dom"/>
</dbReference>
<dbReference type="PANTHER" id="PTHR10807">
    <property type="entry name" value="MYOTUBULARIN-RELATED"/>
    <property type="match status" value="1"/>
</dbReference>
<dbReference type="CDD" id="cd14537">
    <property type="entry name" value="PTP-MTMR10-like"/>
    <property type="match status" value="1"/>
</dbReference>
<proteinExistence type="inferred from homology"/>
<evidence type="ECO:0000256" key="1">
    <source>
        <dbReference type="ARBA" id="ARBA00007471"/>
    </source>
</evidence>
<keyword evidence="4" id="KW-1185">Reference proteome</keyword>
<protein>
    <recommendedName>
        <fullName evidence="2">Myotubularin phosphatase domain-containing protein</fullName>
    </recommendedName>
</protein>
<evidence type="ECO:0000313" key="4">
    <source>
        <dbReference type="Proteomes" id="UP001445076"/>
    </source>
</evidence>
<feature type="domain" description="Myotubularin phosphatase" evidence="2">
    <location>
        <begin position="200"/>
        <end position="626"/>
    </location>
</feature>
<comment type="caution">
    <text evidence="3">The sequence shown here is derived from an EMBL/GenBank/DDBJ whole genome shotgun (WGS) entry which is preliminary data.</text>
</comment>
<accession>A0AAW0W5J6</accession>
<evidence type="ECO:0000313" key="3">
    <source>
        <dbReference type="EMBL" id="KAK8724117.1"/>
    </source>
</evidence>
<dbReference type="InterPro" id="IPR030564">
    <property type="entry name" value="Myotubularin"/>
</dbReference>
<dbReference type="EMBL" id="JARKIK010000086">
    <property type="protein sequence ID" value="KAK8724117.1"/>
    <property type="molecule type" value="Genomic_DNA"/>
</dbReference>
<dbReference type="SUPFAM" id="SSF52799">
    <property type="entry name" value="(Phosphotyrosine protein) phosphatases II"/>
    <property type="match status" value="1"/>
</dbReference>
<dbReference type="GO" id="GO:0016020">
    <property type="term" value="C:membrane"/>
    <property type="evidence" value="ECO:0007669"/>
    <property type="project" value="TreeGrafter"/>
</dbReference>
<dbReference type="InterPro" id="IPR011993">
    <property type="entry name" value="PH-like_dom_sf"/>
</dbReference>
<dbReference type="GO" id="GO:0046856">
    <property type="term" value="P:phosphatidylinositol dephosphorylation"/>
    <property type="evidence" value="ECO:0007669"/>
    <property type="project" value="TreeGrafter"/>
</dbReference>
<dbReference type="Proteomes" id="UP001445076">
    <property type="component" value="Unassembled WGS sequence"/>
</dbReference>
<name>A0AAW0W5J6_CHEQU</name>
<organism evidence="3 4">
    <name type="scientific">Cherax quadricarinatus</name>
    <name type="common">Australian red claw crayfish</name>
    <dbReference type="NCBI Taxonomy" id="27406"/>
    <lineage>
        <taxon>Eukaryota</taxon>
        <taxon>Metazoa</taxon>
        <taxon>Ecdysozoa</taxon>
        <taxon>Arthropoda</taxon>
        <taxon>Crustacea</taxon>
        <taxon>Multicrustacea</taxon>
        <taxon>Malacostraca</taxon>
        <taxon>Eumalacostraca</taxon>
        <taxon>Eucarida</taxon>
        <taxon>Decapoda</taxon>
        <taxon>Pleocyemata</taxon>
        <taxon>Astacidea</taxon>
        <taxon>Parastacoidea</taxon>
        <taxon>Parastacidae</taxon>
        <taxon>Cherax</taxon>
    </lineage>
</organism>
<dbReference type="SUPFAM" id="SSF50729">
    <property type="entry name" value="PH domain-like"/>
    <property type="match status" value="1"/>
</dbReference>
<dbReference type="GO" id="GO:0005737">
    <property type="term" value="C:cytoplasm"/>
    <property type="evidence" value="ECO:0007669"/>
    <property type="project" value="TreeGrafter"/>
</dbReference>
<evidence type="ECO:0000259" key="2">
    <source>
        <dbReference type="PROSITE" id="PS51339"/>
    </source>
</evidence>
<comment type="similarity">
    <text evidence="1">Belongs to the protein-tyrosine phosphatase family. Non-receptor class myotubularin subfamily.</text>
</comment>
<dbReference type="AlphaFoldDB" id="A0AAW0W5J6"/>
<dbReference type="Pfam" id="PF06602">
    <property type="entry name" value="Myotub-related"/>
    <property type="match status" value="2"/>
</dbReference>
<dbReference type="PANTHER" id="PTHR10807:SF110">
    <property type="entry name" value="FI17948P1"/>
    <property type="match status" value="1"/>
</dbReference>
<reference evidence="3 4" key="1">
    <citation type="journal article" date="2024" name="BMC Genomics">
        <title>Genome assembly of redclaw crayfish (Cherax quadricarinatus) provides insights into its immune adaptation and hypoxia tolerance.</title>
        <authorList>
            <person name="Liu Z."/>
            <person name="Zheng J."/>
            <person name="Li H."/>
            <person name="Fang K."/>
            <person name="Wang S."/>
            <person name="He J."/>
            <person name="Zhou D."/>
            <person name="Weng S."/>
            <person name="Chi M."/>
            <person name="Gu Z."/>
            <person name="He J."/>
            <person name="Li F."/>
            <person name="Wang M."/>
        </authorList>
    </citation>
    <scope>NUCLEOTIDE SEQUENCE [LARGE SCALE GENOMIC DNA]</scope>
    <source>
        <strain evidence="3">ZL_2023a</strain>
    </source>
</reference>
<dbReference type="InterPro" id="IPR029021">
    <property type="entry name" value="Prot-tyrosine_phosphatase-like"/>
</dbReference>